<evidence type="ECO:0000313" key="4">
    <source>
        <dbReference type="Proteomes" id="UP001150538"/>
    </source>
</evidence>
<name>A0A9W7ZZ07_9FUNG</name>
<proteinExistence type="predicted"/>
<gene>
    <name evidence="3" type="ORF">H4219_001939</name>
</gene>
<dbReference type="AlphaFoldDB" id="A0A9W7ZZ07"/>
<comment type="caution">
    <text evidence="3">The sequence shown here is derived from an EMBL/GenBank/DDBJ whole genome shotgun (WGS) entry which is preliminary data.</text>
</comment>
<reference evidence="3" key="1">
    <citation type="submission" date="2022-07" db="EMBL/GenBank/DDBJ databases">
        <title>Phylogenomic reconstructions and comparative analyses of Kickxellomycotina fungi.</title>
        <authorList>
            <person name="Reynolds N.K."/>
            <person name="Stajich J.E."/>
            <person name="Barry K."/>
            <person name="Grigoriev I.V."/>
            <person name="Crous P."/>
            <person name="Smith M.E."/>
        </authorList>
    </citation>
    <scope>NUCLEOTIDE SEQUENCE</scope>
    <source>
        <strain evidence="3">NBRC 100468</strain>
    </source>
</reference>
<feature type="compositionally biased region" description="Low complexity" evidence="1">
    <location>
        <begin position="19"/>
        <end position="31"/>
    </location>
</feature>
<evidence type="ECO:0000259" key="2">
    <source>
        <dbReference type="Pfam" id="PF15055"/>
    </source>
</evidence>
<organism evidence="3 4">
    <name type="scientific">Mycoemilia scoparia</name>
    <dbReference type="NCBI Taxonomy" id="417184"/>
    <lineage>
        <taxon>Eukaryota</taxon>
        <taxon>Fungi</taxon>
        <taxon>Fungi incertae sedis</taxon>
        <taxon>Zoopagomycota</taxon>
        <taxon>Kickxellomycotina</taxon>
        <taxon>Kickxellomycetes</taxon>
        <taxon>Kickxellales</taxon>
        <taxon>Kickxellaceae</taxon>
        <taxon>Mycoemilia</taxon>
    </lineage>
</organism>
<feature type="domain" description="Distal membrane-arm assembly complex protein 1-like" evidence="2">
    <location>
        <begin position="45"/>
        <end position="67"/>
    </location>
</feature>
<feature type="region of interest" description="Disordered" evidence="1">
    <location>
        <begin position="1"/>
        <end position="36"/>
    </location>
</feature>
<evidence type="ECO:0000256" key="1">
    <source>
        <dbReference type="SAM" id="MobiDB-lite"/>
    </source>
</evidence>
<dbReference type="InterPro" id="IPR028036">
    <property type="entry name" value="DMAC1-like_dom"/>
</dbReference>
<sequence length="91" mass="9619">MASSSKLNALRKKNMATQSNDSGDTSSSSNSHAKKFNDDNSTYEDCLGCRLVGAAAFGGLAGYTLYQRSQLSKANYAGRRAGLLVFSAGKQ</sequence>
<dbReference type="Pfam" id="PF15055">
    <property type="entry name" value="DMAC1_Dmo2"/>
    <property type="match status" value="1"/>
</dbReference>
<accession>A0A9W7ZZ07</accession>
<evidence type="ECO:0000313" key="3">
    <source>
        <dbReference type="EMBL" id="KAJ1919469.1"/>
    </source>
</evidence>
<protein>
    <recommendedName>
        <fullName evidence="2">Distal membrane-arm assembly complex protein 1-like domain-containing protein</fullName>
    </recommendedName>
</protein>
<keyword evidence="4" id="KW-1185">Reference proteome</keyword>
<dbReference type="EMBL" id="JANBPU010000026">
    <property type="protein sequence ID" value="KAJ1919469.1"/>
    <property type="molecule type" value="Genomic_DNA"/>
</dbReference>
<dbReference type="Proteomes" id="UP001150538">
    <property type="component" value="Unassembled WGS sequence"/>
</dbReference>